<evidence type="ECO:0000256" key="2">
    <source>
        <dbReference type="ARBA" id="ARBA00022801"/>
    </source>
</evidence>
<dbReference type="RefSeq" id="WP_012181023.1">
    <property type="nucleotide sequence ID" value="NZ_BOQM01000011.1"/>
</dbReference>
<dbReference type="PANTHER" id="PTHR43213:SF5">
    <property type="entry name" value="BIFUNCTIONAL DTTP_UTP PYROPHOSPHATASE_METHYLTRANSFERASE PROTEIN-RELATED"/>
    <property type="match status" value="1"/>
</dbReference>
<keyword evidence="2 3" id="KW-0378">Hydrolase</keyword>
<dbReference type="PIRSF" id="PIRSF006305">
    <property type="entry name" value="Maf"/>
    <property type="match status" value="1"/>
</dbReference>
<comment type="function">
    <text evidence="3">Nucleoside triphosphate pyrophosphatase. May have a dual role in cell division arrest and in preventing the incorporation of modified nucleotides into cellular nucleic acids.</text>
</comment>
<dbReference type="Pfam" id="PF02545">
    <property type="entry name" value="Maf"/>
    <property type="match status" value="1"/>
</dbReference>
<feature type="region of interest" description="Disordered" evidence="4">
    <location>
        <begin position="208"/>
        <end position="240"/>
    </location>
</feature>
<dbReference type="InterPro" id="IPR029001">
    <property type="entry name" value="ITPase-like_fam"/>
</dbReference>
<comment type="cofactor">
    <cofactor evidence="1 3">
        <name>a divalent metal cation</name>
        <dbReference type="ChEBI" id="CHEBI:60240"/>
    </cofactor>
</comment>
<comment type="caution">
    <text evidence="3">Lacks conserved residue(s) required for the propagation of feature annotation.</text>
</comment>
<evidence type="ECO:0000256" key="4">
    <source>
        <dbReference type="SAM" id="MobiDB-lite"/>
    </source>
</evidence>
<dbReference type="HAMAP" id="MF_00528">
    <property type="entry name" value="Maf"/>
    <property type="match status" value="1"/>
</dbReference>
<evidence type="ECO:0000313" key="6">
    <source>
        <dbReference type="Proteomes" id="UP000315983"/>
    </source>
</evidence>
<dbReference type="Proteomes" id="UP000315983">
    <property type="component" value="Unassembled WGS sequence"/>
</dbReference>
<dbReference type="AlphaFoldDB" id="A0A542XHW3"/>
<dbReference type="NCBIfam" id="TIGR00172">
    <property type="entry name" value="maf"/>
    <property type="match status" value="1"/>
</dbReference>
<dbReference type="GO" id="GO:0009117">
    <property type="term" value="P:nucleotide metabolic process"/>
    <property type="evidence" value="ECO:0007669"/>
    <property type="project" value="UniProtKB-KW"/>
</dbReference>
<dbReference type="EMBL" id="VFOL01000001">
    <property type="protein sequence ID" value="TQL35435.1"/>
    <property type="molecule type" value="Genomic_DNA"/>
</dbReference>
<dbReference type="InterPro" id="IPR003697">
    <property type="entry name" value="Maf-like"/>
</dbReference>
<feature type="active site" description="Proton acceptor" evidence="3">
    <location>
        <position position="79"/>
    </location>
</feature>
<dbReference type="OMA" id="VIGCDSV"/>
<dbReference type="PANTHER" id="PTHR43213">
    <property type="entry name" value="BIFUNCTIONAL DTTP/UTP PYROPHOSPHATASE/METHYLTRANSFERASE PROTEIN-RELATED"/>
    <property type="match status" value="1"/>
</dbReference>
<dbReference type="EC" id="3.6.1.9" evidence="3"/>
<protein>
    <recommendedName>
        <fullName evidence="3">Nucleoside triphosphate pyrophosphatase</fullName>
        <ecNumber evidence="3">3.6.1.9</ecNumber>
    </recommendedName>
    <alternativeName>
        <fullName evidence="3">Nucleotide pyrophosphatase</fullName>
        <shortName evidence="3">Nucleotide PPase</shortName>
    </alternativeName>
</protein>
<dbReference type="GO" id="GO:0047429">
    <property type="term" value="F:nucleoside triphosphate diphosphatase activity"/>
    <property type="evidence" value="ECO:0007669"/>
    <property type="project" value="UniProtKB-EC"/>
</dbReference>
<dbReference type="Gene3D" id="3.90.950.10">
    <property type="match status" value="1"/>
</dbReference>
<organism evidence="5 6">
    <name type="scientific">Salinispora arenicola</name>
    <dbReference type="NCBI Taxonomy" id="168697"/>
    <lineage>
        <taxon>Bacteria</taxon>
        <taxon>Bacillati</taxon>
        <taxon>Actinomycetota</taxon>
        <taxon>Actinomycetes</taxon>
        <taxon>Micromonosporales</taxon>
        <taxon>Micromonosporaceae</taxon>
        <taxon>Salinispora</taxon>
    </lineage>
</organism>
<comment type="catalytic activity">
    <reaction evidence="3">
        <text>a ribonucleoside 5'-triphosphate + H2O = a ribonucleoside 5'-phosphate + diphosphate + H(+)</text>
        <dbReference type="Rhea" id="RHEA:23996"/>
        <dbReference type="ChEBI" id="CHEBI:15377"/>
        <dbReference type="ChEBI" id="CHEBI:15378"/>
        <dbReference type="ChEBI" id="CHEBI:33019"/>
        <dbReference type="ChEBI" id="CHEBI:58043"/>
        <dbReference type="ChEBI" id="CHEBI:61557"/>
        <dbReference type="EC" id="3.6.1.9"/>
    </reaction>
</comment>
<gene>
    <name evidence="5" type="ORF">FB564_0480</name>
</gene>
<comment type="caution">
    <text evidence="5">The sequence shown here is derived from an EMBL/GenBank/DDBJ whole genome shotgun (WGS) entry which is preliminary data.</text>
</comment>
<accession>A0A542XHW3</accession>
<evidence type="ECO:0000313" key="5">
    <source>
        <dbReference type="EMBL" id="TQL35435.1"/>
    </source>
</evidence>
<keyword evidence="3" id="KW-0546">Nucleotide metabolism</keyword>
<sequence length="240" mass="25305">MSRSLPLRLVLASASPARRKTLQAAGIEPDVLVSGVDESLVVTDRADELCLELARLKAQAVLARLRPAKDQRTLVIGCDSVLEFDGQVFGKPADPADAVGRWERMRGRSGVLHSGHCLVDVVAGRRAEAVASTTVHFAAASDDEIAAYVDTGEPLAVAGAFTIDGLGGPFVERIEGDPGTVVGLSLPLLRRLLTELDLRIIDLWTKVTPGGQGSGSSAAPKPVPEPGQRESAAESTEEQR</sequence>
<evidence type="ECO:0000256" key="3">
    <source>
        <dbReference type="HAMAP-Rule" id="MF_00528"/>
    </source>
</evidence>
<comment type="similarity">
    <text evidence="3">Belongs to the Maf family.</text>
</comment>
<keyword evidence="3" id="KW-0963">Cytoplasm</keyword>
<reference evidence="5 6" key="1">
    <citation type="submission" date="2019-06" db="EMBL/GenBank/DDBJ databases">
        <title>Sequencing the genomes of 1000 actinobacteria strains.</title>
        <authorList>
            <person name="Klenk H.-P."/>
        </authorList>
    </citation>
    <scope>NUCLEOTIDE SEQUENCE [LARGE SCALE GENOMIC DNA]</scope>
    <source>
        <strain evidence="5 6">DSM 44819</strain>
    </source>
</reference>
<dbReference type="SUPFAM" id="SSF52972">
    <property type="entry name" value="ITPase-like"/>
    <property type="match status" value="1"/>
</dbReference>
<name>A0A542XHW3_SALAC</name>
<dbReference type="CDD" id="cd00555">
    <property type="entry name" value="Maf"/>
    <property type="match status" value="1"/>
</dbReference>
<dbReference type="GeneID" id="93769834"/>
<feature type="compositionally biased region" description="Basic and acidic residues" evidence="4">
    <location>
        <begin position="227"/>
        <end position="240"/>
    </location>
</feature>
<evidence type="ECO:0000256" key="1">
    <source>
        <dbReference type="ARBA" id="ARBA00001968"/>
    </source>
</evidence>
<comment type="catalytic activity">
    <reaction evidence="3">
        <text>a 2'-deoxyribonucleoside 5'-triphosphate + H2O = a 2'-deoxyribonucleoside 5'-phosphate + diphosphate + H(+)</text>
        <dbReference type="Rhea" id="RHEA:44644"/>
        <dbReference type="ChEBI" id="CHEBI:15377"/>
        <dbReference type="ChEBI" id="CHEBI:15378"/>
        <dbReference type="ChEBI" id="CHEBI:33019"/>
        <dbReference type="ChEBI" id="CHEBI:61560"/>
        <dbReference type="ChEBI" id="CHEBI:65317"/>
        <dbReference type="EC" id="3.6.1.9"/>
    </reaction>
</comment>
<proteinExistence type="inferred from homology"/>
<dbReference type="GO" id="GO:0005737">
    <property type="term" value="C:cytoplasm"/>
    <property type="evidence" value="ECO:0007669"/>
    <property type="project" value="UniProtKB-SubCell"/>
</dbReference>
<comment type="subcellular location">
    <subcellularLocation>
        <location evidence="3">Cytoplasm</location>
    </subcellularLocation>
</comment>